<evidence type="ECO:0000259" key="4">
    <source>
        <dbReference type="Pfam" id="PF00248"/>
    </source>
</evidence>
<dbReference type="InterPro" id="IPR023210">
    <property type="entry name" value="NADP_OxRdtase_dom"/>
</dbReference>
<dbReference type="InterPro" id="IPR036812">
    <property type="entry name" value="NAD(P)_OxRdtase_dom_sf"/>
</dbReference>
<dbReference type="SUPFAM" id="SSF51430">
    <property type="entry name" value="NAD(P)-linked oxidoreductase"/>
    <property type="match status" value="1"/>
</dbReference>
<keyword evidence="3" id="KW-0560">Oxidoreductase</keyword>
<dbReference type="InterPro" id="IPR050523">
    <property type="entry name" value="AKR_Detox_Biosynth"/>
</dbReference>
<gene>
    <name evidence="5" type="ORF">Q9L58_009449</name>
</gene>
<dbReference type="PANTHER" id="PTHR43364:SF9">
    <property type="entry name" value="OXIDOREDUCTASE"/>
    <property type="match status" value="1"/>
</dbReference>
<evidence type="ECO:0000256" key="2">
    <source>
        <dbReference type="ARBA" id="ARBA00022857"/>
    </source>
</evidence>
<keyword evidence="2" id="KW-0521">NADP</keyword>
<keyword evidence="6" id="KW-1185">Reference proteome</keyword>
<dbReference type="Pfam" id="PF00248">
    <property type="entry name" value="Aldo_ket_red"/>
    <property type="match status" value="1"/>
</dbReference>
<dbReference type="Proteomes" id="UP001447188">
    <property type="component" value="Unassembled WGS sequence"/>
</dbReference>
<proteinExistence type="inferred from homology"/>
<dbReference type="PANTHER" id="PTHR43364">
    <property type="entry name" value="NADH-SPECIFIC METHYLGLYOXAL REDUCTASE-RELATED"/>
    <property type="match status" value="1"/>
</dbReference>
<comment type="caution">
    <text evidence="5">The sequence shown here is derived from an EMBL/GenBank/DDBJ whole genome shotgun (WGS) entry which is preliminary data.</text>
</comment>
<comment type="similarity">
    <text evidence="1">Belongs to the aldo/keto reductase family.</text>
</comment>
<evidence type="ECO:0000313" key="6">
    <source>
        <dbReference type="Proteomes" id="UP001447188"/>
    </source>
</evidence>
<organism evidence="5 6">
    <name type="scientific">Discina gigas</name>
    <dbReference type="NCBI Taxonomy" id="1032678"/>
    <lineage>
        <taxon>Eukaryota</taxon>
        <taxon>Fungi</taxon>
        <taxon>Dikarya</taxon>
        <taxon>Ascomycota</taxon>
        <taxon>Pezizomycotina</taxon>
        <taxon>Pezizomycetes</taxon>
        <taxon>Pezizales</taxon>
        <taxon>Discinaceae</taxon>
        <taxon>Discina</taxon>
    </lineage>
</organism>
<dbReference type="Gene3D" id="3.20.20.100">
    <property type="entry name" value="NADP-dependent oxidoreductase domain"/>
    <property type="match status" value="1"/>
</dbReference>
<feature type="domain" description="NADP-dependent oxidoreductase" evidence="4">
    <location>
        <begin position="24"/>
        <end position="344"/>
    </location>
</feature>
<evidence type="ECO:0000256" key="1">
    <source>
        <dbReference type="ARBA" id="ARBA00007905"/>
    </source>
</evidence>
<sequence length="352" mass="38922">MSPPTAKATYVQLGNSGLRVSNPILGTMTFGDTRWLPWCLEEADALPILKAAFDLGINTWDTANNYSNGRSEEIIAAAIKAYSIPREKVVIMTKCFHYCDESGAPYTGDPVPNKDSVNCQGLSRNAIFSSVESSLRRLGTSYIDVLQIHRYDEGTPAEETMRALHDLVTCGKVRYIGASSMSTWQFAHLQHTAALHDWTKFVSMQNHYSLLYREEEREMIPYCKATGVGIIPWSPLARGHLARSQKGAATRRRDHEPDAESASKLGHPAYILGFGEVDVKIIARVEELAEKKGWSMASVGLAWINGKVSAPVVGMASVERLVEGLEAGTKRLEVEEIAYLEELYAARDVIQV</sequence>
<accession>A0ABR3G749</accession>
<evidence type="ECO:0000313" key="5">
    <source>
        <dbReference type="EMBL" id="KAL0631683.1"/>
    </source>
</evidence>
<protein>
    <recommendedName>
        <fullName evidence="4">NADP-dependent oxidoreductase domain-containing protein</fullName>
    </recommendedName>
</protein>
<dbReference type="CDD" id="cd19079">
    <property type="entry name" value="AKR_EcYajO-like"/>
    <property type="match status" value="1"/>
</dbReference>
<name>A0ABR3G749_9PEZI</name>
<evidence type="ECO:0000256" key="3">
    <source>
        <dbReference type="ARBA" id="ARBA00023002"/>
    </source>
</evidence>
<dbReference type="EMBL" id="JBBBZM010000221">
    <property type="protein sequence ID" value="KAL0631683.1"/>
    <property type="molecule type" value="Genomic_DNA"/>
</dbReference>
<reference evidence="5 6" key="1">
    <citation type="submission" date="2024-02" db="EMBL/GenBank/DDBJ databases">
        <title>Discinaceae phylogenomics.</title>
        <authorList>
            <person name="Dirks A.C."/>
            <person name="James T.Y."/>
        </authorList>
    </citation>
    <scope>NUCLEOTIDE SEQUENCE [LARGE SCALE GENOMIC DNA]</scope>
    <source>
        <strain evidence="5 6">ACD0624</strain>
    </source>
</reference>